<reference evidence="5" key="1">
    <citation type="journal article" date="2023" name="Plant J.">
        <title>The genome of the king protea, Protea cynaroides.</title>
        <authorList>
            <person name="Chang J."/>
            <person name="Duong T.A."/>
            <person name="Schoeman C."/>
            <person name="Ma X."/>
            <person name="Roodt D."/>
            <person name="Barker N."/>
            <person name="Li Z."/>
            <person name="Van de Peer Y."/>
            <person name="Mizrachi E."/>
        </authorList>
    </citation>
    <scope>NUCLEOTIDE SEQUENCE</scope>
    <source>
        <tissue evidence="5">Young leaves</tissue>
    </source>
</reference>
<proteinExistence type="predicted"/>
<keyword evidence="1" id="KW-0547">Nucleotide-binding</keyword>
<evidence type="ECO:0000256" key="3">
    <source>
        <dbReference type="SAM" id="Phobius"/>
    </source>
</evidence>
<evidence type="ECO:0000313" key="6">
    <source>
        <dbReference type="Proteomes" id="UP001141806"/>
    </source>
</evidence>
<dbReference type="PANTHER" id="PTHR27001">
    <property type="entry name" value="OS01G0253100 PROTEIN"/>
    <property type="match status" value="1"/>
</dbReference>
<dbReference type="GO" id="GO:0005524">
    <property type="term" value="F:ATP binding"/>
    <property type="evidence" value="ECO:0007669"/>
    <property type="project" value="UniProtKB-KW"/>
</dbReference>
<dbReference type="SUPFAM" id="SSF56112">
    <property type="entry name" value="Protein kinase-like (PK-like)"/>
    <property type="match status" value="1"/>
</dbReference>
<dbReference type="FunFam" id="3.30.200.20:FF:000638">
    <property type="entry name" value="serine/threonine-protein kinase-like protein ACR4"/>
    <property type="match status" value="1"/>
</dbReference>
<dbReference type="AlphaFoldDB" id="A0A9Q0R3W4"/>
<dbReference type="GO" id="GO:0005886">
    <property type="term" value="C:plasma membrane"/>
    <property type="evidence" value="ECO:0007669"/>
    <property type="project" value="TreeGrafter"/>
</dbReference>
<protein>
    <recommendedName>
        <fullName evidence="4">Protein kinase domain-containing protein</fullName>
    </recommendedName>
</protein>
<evidence type="ECO:0000259" key="4">
    <source>
        <dbReference type="PROSITE" id="PS50011"/>
    </source>
</evidence>
<dbReference type="EMBL" id="JAMYWD010000001">
    <property type="protein sequence ID" value="KAJ4982435.1"/>
    <property type="molecule type" value="Genomic_DNA"/>
</dbReference>
<evidence type="ECO:0000313" key="5">
    <source>
        <dbReference type="EMBL" id="KAJ4982435.1"/>
    </source>
</evidence>
<sequence>MNEGRRIAEDVTLALLSTGLVVLGIIFFIMFCRRRPVDSEEENLPIKRCASAFPFIEVDAATDIFSHRRIIGKGRIGTVYAAIITSGDVIAVKRIHPSLVLSNPGFGFSSILKSLSLADHPHVVPIIGFSEAPGERVILMKFMGMKSLEFYLHYNSAGALLLDWWHRFRIAAGVAQGIEYLHEGMAPHVIHGCVKPSNILFDLNLCPRVCDYGLSFLAPKERGSLVGYVDDEYWEMGGDVCKASDVYGFGMVLLELLTGRRCEEGLLGKWALPLIRAKRLVEVLDPRLVVPSDMNLLVRLAKVATACVGNSRRNRPTIVQVAAILNSLEMELSS</sequence>
<organism evidence="5 6">
    <name type="scientific">Protea cynaroides</name>
    <dbReference type="NCBI Taxonomy" id="273540"/>
    <lineage>
        <taxon>Eukaryota</taxon>
        <taxon>Viridiplantae</taxon>
        <taxon>Streptophyta</taxon>
        <taxon>Embryophyta</taxon>
        <taxon>Tracheophyta</taxon>
        <taxon>Spermatophyta</taxon>
        <taxon>Magnoliopsida</taxon>
        <taxon>Proteales</taxon>
        <taxon>Proteaceae</taxon>
        <taxon>Protea</taxon>
    </lineage>
</organism>
<keyword evidence="3" id="KW-0812">Transmembrane</keyword>
<dbReference type="Gene3D" id="3.30.200.20">
    <property type="entry name" value="Phosphorylase Kinase, domain 1"/>
    <property type="match status" value="1"/>
</dbReference>
<feature type="transmembrane region" description="Helical" evidence="3">
    <location>
        <begin position="12"/>
        <end position="31"/>
    </location>
</feature>
<dbReference type="Proteomes" id="UP001141806">
    <property type="component" value="Unassembled WGS sequence"/>
</dbReference>
<keyword evidence="6" id="KW-1185">Reference proteome</keyword>
<feature type="domain" description="Protein kinase" evidence="4">
    <location>
        <begin position="65"/>
        <end position="328"/>
    </location>
</feature>
<dbReference type="Gene3D" id="1.10.510.10">
    <property type="entry name" value="Transferase(Phosphotransferase) domain 1"/>
    <property type="match status" value="1"/>
</dbReference>
<dbReference type="InterPro" id="IPR011009">
    <property type="entry name" value="Kinase-like_dom_sf"/>
</dbReference>
<dbReference type="OrthoDB" id="4062651at2759"/>
<dbReference type="InterPro" id="IPR000719">
    <property type="entry name" value="Prot_kinase_dom"/>
</dbReference>
<dbReference type="Pfam" id="PF00069">
    <property type="entry name" value="Pkinase"/>
    <property type="match status" value="1"/>
</dbReference>
<dbReference type="PANTHER" id="PTHR27001:SF39">
    <property type="entry name" value="PROTEIN KINASE SUPERFAMILY PROTEIN"/>
    <property type="match status" value="1"/>
</dbReference>
<keyword evidence="2" id="KW-0067">ATP-binding</keyword>
<accession>A0A9Q0R3W4</accession>
<evidence type="ECO:0000256" key="1">
    <source>
        <dbReference type="ARBA" id="ARBA00022741"/>
    </source>
</evidence>
<comment type="caution">
    <text evidence="5">The sequence shown here is derived from an EMBL/GenBank/DDBJ whole genome shotgun (WGS) entry which is preliminary data.</text>
</comment>
<name>A0A9Q0R3W4_9MAGN</name>
<evidence type="ECO:0000256" key="2">
    <source>
        <dbReference type="ARBA" id="ARBA00022840"/>
    </source>
</evidence>
<keyword evidence="3" id="KW-1133">Transmembrane helix</keyword>
<dbReference type="PROSITE" id="PS50011">
    <property type="entry name" value="PROTEIN_KINASE_DOM"/>
    <property type="match status" value="1"/>
</dbReference>
<gene>
    <name evidence="5" type="ORF">NE237_033272</name>
</gene>
<dbReference type="GO" id="GO:0004672">
    <property type="term" value="F:protein kinase activity"/>
    <property type="evidence" value="ECO:0007669"/>
    <property type="project" value="InterPro"/>
</dbReference>
<keyword evidence="3" id="KW-0472">Membrane</keyword>